<dbReference type="Pfam" id="PF14464">
    <property type="entry name" value="Prok-JAB"/>
    <property type="match status" value="1"/>
</dbReference>
<keyword evidence="9" id="KW-1185">Reference proteome</keyword>
<keyword evidence="4" id="KW-0862">Zinc</keyword>
<reference evidence="8" key="1">
    <citation type="submission" date="2022-07" db="EMBL/GenBank/DDBJ databases">
        <title>Phylogenomic reconstructions and comparative analyses of Kickxellomycotina fungi.</title>
        <authorList>
            <person name="Reynolds N.K."/>
            <person name="Stajich J.E."/>
            <person name="Barry K."/>
            <person name="Grigoriev I.V."/>
            <person name="Crous P."/>
            <person name="Smith M.E."/>
        </authorList>
    </citation>
    <scope>NUCLEOTIDE SEQUENCE</scope>
    <source>
        <strain evidence="8">NRRL 1566</strain>
    </source>
</reference>
<dbReference type="GO" id="GO:0006508">
    <property type="term" value="P:proteolysis"/>
    <property type="evidence" value="ECO:0007669"/>
    <property type="project" value="UniProtKB-KW"/>
</dbReference>
<dbReference type="Gene3D" id="3.40.140.10">
    <property type="entry name" value="Cytidine Deaminase, domain 2"/>
    <property type="match status" value="1"/>
</dbReference>
<feature type="domain" description="MPN" evidence="7">
    <location>
        <begin position="1"/>
        <end position="97"/>
    </location>
</feature>
<proteinExistence type="predicted"/>
<dbReference type="GO" id="GO:0008237">
    <property type="term" value="F:metallopeptidase activity"/>
    <property type="evidence" value="ECO:0007669"/>
    <property type="project" value="UniProtKB-KW"/>
</dbReference>
<dbReference type="GO" id="GO:0046872">
    <property type="term" value="F:metal ion binding"/>
    <property type="evidence" value="ECO:0007669"/>
    <property type="project" value="UniProtKB-KW"/>
</dbReference>
<dbReference type="InterPro" id="IPR050242">
    <property type="entry name" value="JAMM_MPN+_peptidase_M67A"/>
</dbReference>
<evidence type="ECO:0000256" key="6">
    <source>
        <dbReference type="SAM" id="MobiDB-lite"/>
    </source>
</evidence>
<feature type="region of interest" description="Disordered" evidence="6">
    <location>
        <begin position="208"/>
        <end position="229"/>
    </location>
</feature>
<evidence type="ECO:0000259" key="7">
    <source>
        <dbReference type="PROSITE" id="PS50249"/>
    </source>
</evidence>
<name>A0A9W8I2W8_9FUNG</name>
<evidence type="ECO:0000256" key="1">
    <source>
        <dbReference type="ARBA" id="ARBA00022670"/>
    </source>
</evidence>
<comment type="caution">
    <text evidence="8">The sequence shown here is derived from an EMBL/GenBank/DDBJ whole genome shotgun (WGS) entry which is preliminary data.</text>
</comment>
<dbReference type="PROSITE" id="PS50249">
    <property type="entry name" value="MPN"/>
    <property type="match status" value="1"/>
</dbReference>
<sequence length="229" mass="25148">MVEVAFPCNSTSTTTECEMDPASEVEARRVFSASGRQVVGWFHSHPTFEATPSVRDIHNQHAYQSLCRRAADGIEPFVGVIVSPPGGTGPYGVSDISVFYVTPPGPDDDHMGAEALPFSLPFTVTGQHAIAADLLDAMAHLIESHADLIQRADLAKRFKRNEAMTSLEKLLVSMRYRWAEDIRQQWDEHVALRLRPLLLLHFCRGSASETGNSTPIATSRNATSTVSNE</sequence>
<evidence type="ECO:0000256" key="5">
    <source>
        <dbReference type="ARBA" id="ARBA00023049"/>
    </source>
</evidence>
<evidence type="ECO:0000313" key="9">
    <source>
        <dbReference type="Proteomes" id="UP001139887"/>
    </source>
</evidence>
<dbReference type="Proteomes" id="UP001139887">
    <property type="component" value="Unassembled WGS sequence"/>
</dbReference>
<protein>
    <recommendedName>
        <fullName evidence="7">MPN domain-containing protein</fullName>
    </recommendedName>
</protein>
<keyword evidence="5" id="KW-0482">Metalloprotease</keyword>
<dbReference type="SUPFAM" id="SSF102712">
    <property type="entry name" value="JAB1/MPN domain"/>
    <property type="match status" value="1"/>
</dbReference>
<keyword evidence="1" id="KW-0645">Protease</keyword>
<dbReference type="EMBL" id="JANBUW010001838">
    <property type="protein sequence ID" value="KAJ2842289.1"/>
    <property type="molecule type" value="Genomic_DNA"/>
</dbReference>
<dbReference type="AlphaFoldDB" id="A0A9W8I2W8"/>
<keyword evidence="3" id="KW-0378">Hydrolase</keyword>
<accession>A0A9W8I2W8</accession>
<evidence type="ECO:0000256" key="2">
    <source>
        <dbReference type="ARBA" id="ARBA00022723"/>
    </source>
</evidence>
<dbReference type="InterPro" id="IPR028090">
    <property type="entry name" value="JAB_dom_prok"/>
</dbReference>
<dbReference type="OrthoDB" id="118550at2759"/>
<keyword evidence="2" id="KW-0479">Metal-binding</keyword>
<dbReference type="InterPro" id="IPR037518">
    <property type="entry name" value="MPN"/>
</dbReference>
<evidence type="ECO:0000256" key="4">
    <source>
        <dbReference type="ARBA" id="ARBA00022833"/>
    </source>
</evidence>
<organism evidence="8 9">
    <name type="scientific">Coemansia brasiliensis</name>
    <dbReference type="NCBI Taxonomy" id="2650707"/>
    <lineage>
        <taxon>Eukaryota</taxon>
        <taxon>Fungi</taxon>
        <taxon>Fungi incertae sedis</taxon>
        <taxon>Zoopagomycota</taxon>
        <taxon>Kickxellomycotina</taxon>
        <taxon>Kickxellomycetes</taxon>
        <taxon>Kickxellales</taxon>
        <taxon>Kickxellaceae</taxon>
        <taxon>Coemansia</taxon>
    </lineage>
</organism>
<evidence type="ECO:0000256" key="3">
    <source>
        <dbReference type="ARBA" id="ARBA00022801"/>
    </source>
</evidence>
<evidence type="ECO:0000313" key="8">
    <source>
        <dbReference type="EMBL" id="KAJ2842289.1"/>
    </source>
</evidence>
<dbReference type="PANTHER" id="PTHR10410">
    <property type="entry name" value="EUKARYOTIC TRANSLATION INITIATION FACTOR 3 -RELATED"/>
    <property type="match status" value="1"/>
</dbReference>
<gene>
    <name evidence="8" type="ORF">IWW36_005964</name>
</gene>